<proteinExistence type="predicted"/>
<name>A0A220U4I9_9BACI</name>
<sequence>MNFDKIVEAIKNHHTIIIHRHVRPDPDALGSQGGLMHMIKETFPEKDVYVVGSEDPSLTFLIGMDTINDDTFKGALVIVCDTANAARIDDTRYGKGDTLIKIDHHPNVDKYGDILSVNTDASSTSEIIYDLFLYAQSHGFKMNDQVARLLYGGIVGDTGRFLFPSTTKKTFQIAAELVTYNFDRSALYDGIYSTKETIARLRGYILQNYKLADSGMSTIKLNQSILREFGVSDMETGQLVGVLGEIEGIKAWAFFIEEDDLIRVRLRSKGPVINTIATKYNGGGHPMAAGASVHSWEEVAQVVNDLNQACMLYTK</sequence>
<dbReference type="Pfam" id="PF01368">
    <property type="entry name" value="DHH"/>
    <property type="match status" value="1"/>
</dbReference>
<dbReference type="Pfam" id="PF02272">
    <property type="entry name" value="DHHA1"/>
    <property type="match status" value="1"/>
</dbReference>
<keyword evidence="4" id="KW-1185">Reference proteome</keyword>
<organism evidence="3 4">
    <name type="scientific">Virgibacillus phasianinus</name>
    <dbReference type="NCBI Taxonomy" id="2017483"/>
    <lineage>
        <taxon>Bacteria</taxon>
        <taxon>Bacillati</taxon>
        <taxon>Bacillota</taxon>
        <taxon>Bacilli</taxon>
        <taxon>Bacillales</taxon>
        <taxon>Bacillaceae</taxon>
        <taxon>Virgibacillus</taxon>
    </lineage>
</organism>
<dbReference type="AlphaFoldDB" id="A0A220U4I9"/>
<dbReference type="KEGG" id="vil:CFK37_12890"/>
<reference evidence="3 4" key="1">
    <citation type="submission" date="2017-07" db="EMBL/GenBank/DDBJ databases">
        <title>Virgibacillus sp. LM2416.</title>
        <authorList>
            <person name="Tak E.J."/>
            <person name="Bae J.-W."/>
        </authorList>
    </citation>
    <scope>NUCLEOTIDE SEQUENCE [LARGE SCALE GENOMIC DNA]</scope>
    <source>
        <strain evidence="3 4">LM2416</strain>
    </source>
</reference>
<evidence type="ECO:0000259" key="1">
    <source>
        <dbReference type="Pfam" id="PF01368"/>
    </source>
</evidence>
<gene>
    <name evidence="3" type="ORF">CFK37_12890</name>
</gene>
<dbReference type="OrthoDB" id="9803668at2"/>
<dbReference type="InterPro" id="IPR001667">
    <property type="entry name" value="DDH_dom"/>
</dbReference>
<feature type="domain" description="DDH" evidence="1">
    <location>
        <begin position="16"/>
        <end position="154"/>
    </location>
</feature>
<feature type="domain" description="DHHA1" evidence="2">
    <location>
        <begin position="228"/>
        <end position="310"/>
    </location>
</feature>
<dbReference type="InterPro" id="IPR051319">
    <property type="entry name" value="Oligoribo/pAp-PDE_c-di-AMP_PDE"/>
</dbReference>
<evidence type="ECO:0000259" key="2">
    <source>
        <dbReference type="Pfam" id="PF02272"/>
    </source>
</evidence>
<dbReference type="Proteomes" id="UP000198312">
    <property type="component" value="Chromosome"/>
</dbReference>
<dbReference type="EMBL" id="CP022315">
    <property type="protein sequence ID" value="ASK62975.1"/>
    <property type="molecule type" value="Genomic_DNA"/>
</dbReference>
<evidence type="ECO:0000313" key="3">
    <source>
        <dbReference type="EMBL" id="ASK62975.1"/>
    </source>
</evidence>
<dbReference type="SUPFAM" id="SSF64182">
    <property type="entry name" value="DHH phosphoesterases"/>
    <property type="match status" value="1"/>
</dbReference>
<dbReference type="Gene3D" id="3.90.1640.10">
    <property type="entry name" value="inorganic pyrophosphatase (n-terminal core)"/>
    <property type="match status" value="1"/>
</dbReference>
<dbReference type="GO" id="GO:0003676">
    <property type="term" value="F:nucleic acid binding"/>
    <property type="evidence" value="ECO:0007669"/>
    <property type="project" value="InterPro"/>
</dbReference>
<dbReference type="InterPro" id="IPR003156">
    <property type="entry name" value="DHHA1_dom"/>
</dbReference>
<dbReference type="RefSeq" id="WP_089062234.1">
    <property type="nucleotide sequence ID" value="NZ_CP022315.1"/>
</dbReference>
<dbReference type="Gene3D" id="3.10.310.30">
    <property type="match status" value="1"/>
</dbReference>
<dbReference type="PANTHER" id="PTHR47618:SF1">
    <property type="entry name" value="BIFUNCTIONAL OLIGORIBONUCLEASE AND PAP PHOSPHATASE NRNA"/>
    <property type="match status" value="1"/>
</dbReference>
<evidence type="ECO:0000313" key="4">
    <source>
        <dbReference type="Proteomes" id="UP000198312"/>
    </source>
</evidence>
<dbReference type="PANTHER" id="PTHR47618">
    <property type="entry name" value="BIFUNCTIONAL OLIGORIBONUCLEASE AND PAP PHOSPHATASE NRNA"/>
    <property type="match status" value="1"/>
</dbReference>
<accession>A0A220U4I9</accession>
<protein>
    <submittedName>
        <fullName evidence="3">DHH family phosphoesterase</fullName>
    </submittedName>
</protein>
<dbReference type="InterPro" id="IPR038763">
    <property type="entry name" value="DHH_sf"/>
</dbReference>